<reference evidence="1" key="1">
    <citation type="submission" date="2020-05" db="EMBL/GenBank/DDBJ databases">
        <authorList>
            <person name="Chiriac C."/>
            <person name="Salcher M."/>
            <person name="Ghai R."/>
            <person name="Kavagutti S V."/>
        </authorList>
    </citation>
    <scope>NUCLEOTIDE SEQUENCE</scope>
</reference>
<protein>
    <submittedName>
        <fullName evidence="1">Essential recombination function protein</fullName>
    </submittedName>
</protein>
<dbReference type="EMBL" id="LR798223">
    <property type="protein sequence ID" value="CAB5195005.1"/>
    <property type="molecule type" value="Genomic_DNA"/>
</dbReference>
<evidence type="ECO:0000313" key="1">
    <source>
        <dbReference type="EMBL" id="CAB5195005.1"/>
    </source>
</evidence>
<proteinExistence type="predicted"/>
<accession>A0A6J7WF86</accession>
<gene>
    <name evidence="1" type="ORF">UFOVP177_51</name>
</gene>
<sequence>MNNDYQLQEQHEQQQWIVYSKLQKARVLLQEQPLKKSGFNSFAGFKYFELADFLPTINVIFDNLGLCSVFTISNGIATLRIIDSKYGGLIYFCSPIADAASGKAPPIQALGSMHTYLRRYLFLNALEITEHDAVDATIKKDEPKSAKPITVDVFDSLDAKTQELIEDIAMDVRMLLQKNDLQGAIDYITLQELDADSKTAFWSRLDSKERSAIKKFSTGK</sequence>
<dbReference type="InterPro" id="IPR007499">
    <property type="entry name" value="ERF_bacteria_virus"/>
</dbReference>
<organism evidence="1">
    <name type="scientific">uncultured Caudovirales phage</name>
    <dbReference type="NCBI Taxonomy" id="2100421"/>
    <lineage>
        <taxon>Viruses</taxon>
        <taxon>Duplodnaviria</taxon>
        <taxon>Heunggongvirae</taxon>
        <taxon>Uroviricota</taxon>
        <taxon>Caudoviricetes</taxon>
        <taxon>Peduoviridae</taxon>
        <taxon>Maltschvirus</taxon>
        <taxon>Maltschvirus maltsch</taxon>
    </lineage>
</organism>
<dbReference type="Pfam" id="PF04404">
    <property type="entry name" value="ERF"/>
    <property type="match status" value="1"/>
</dbReference>
<name>A0A6J7WF86_9CAUD</name>